<sequence>MMNFREICKTIFFCIVSINLGVSSDLEILGFLVATLFVVVHVKQYLLSKSATNQRKIPRYRKVFAYGAIVPCALWWVLTPSVEMGVSPYLVFIPAWYLLYLAWLQKRSLGNGGYEVFVVFNGVAALFMGLFQAPRASVISAIVALLLAVYAFGRPRVALYKRLLFVLLYASLCGSSYLGFKYWKSNRYYSGRWAEEYYVKNRVMGFDPVAALGSFSSNYNSKYNSEIVLRVWDTLAPTYLRAAAYEKYVAGIWKLPTKAEKKLYPTRYRVDYAVFESEDSAAAAPNVKDVWVQATLNNFGFMFAPANVVGVASKNADSLNYYSTNVFADANGTRSDWYYYVPDSAETLAMAAHSSAESSAHLSVDSSAAPSVASDSLSDFMQIPNRDKALLDTIASAMSLPTAHLDSTQFAVQTLKTIESYFIHNFKYSYIVPGRTPNSKTDPLSIFWKTKEGYCEYYATLATLLLRHQGIPARYVTGFARPEHVPGRPYSIFRRRHSHAWVEVYIDRKWFIFDPTPPLTEMTFAKPSWLSTKLEGVKGRFSYVMHLLKDGEWRRVVDSWQTASERLVSSSVLYIVLVALLLVFALLKFRGHRRQLNQQKVSKNAAQWIALLTDAEKRLARLGFNRVPGETVSAFAKRVEQALDTARATALTTKKASPKDSLFEQNLSIALNQLREYERNRWREN</sequence>
<evidence type="ECO:0000256" key="1">
    <source>
        <dbReference type="SAM" id="Phobius"/>
    </source>
</evidence>
<dbReference type="Pfam" id="PF01841">
    <property type="entry name" value="Transglut_core"/>
    <property type="match status" value="1"/>
</dbReference>
<dbReference type="AlphaFoldDB" id="C9RKV1"/>
<reference evidence="5" key="2">
    <citation type="submission" date="2010-08" db="EMBL/GenBank/DDBJ databases">
        <title>Complete sequence of Fibrobacter succinogenes subsp. succinogenes S85.</title>
        <authorList>
            <person name="Durkin A.S."/>
            <person name="Nelson K.E."/>
            <person name="Morrison M."/>
            <person name="Forsberg C.W."/>
            <person name="Wilson D.B."/>
            <person name="Russell J.B."/>
            <person name="Cann I.K.O."/>
            <person name="Mackie R.I."/>
            <person name="White B.A."/>
        </authorList>
    </citation>
    <scope>NUCLEOTIDE SEQUENCE [LARGE SCALE GENOMIC DNA]</scope>
    <source>
        <strain evidence="5">ATCC 19169 / S85</strain>
    </source>
</reference>
<dbReference type="EMBL" id="CP001792">
    <property type="protein sequence ID" value="ACX75899.1"/>
    <property type="molecule type" value="Genomic_DNA"/>
</dbReference>
<dbReference type="EMBL" id="CP002158">
    <property type="protein sequence ID" value="ADL24651.1"/>
    <property type="molecule type" value="Genomic_DNA"/>
</dbReference>
<dbReference type="Proteomes" id="UP000000517">
    <property type="component" value="Chromosome"/>
</dbReference>
<evidence type="ECO:0000313" key="6">
    <source>
        <dbReference type="Proteomes" id="UP000001497"/>
    </source>
</evidence>
<gene>
    <name evidence="3" type="ordered locus">Fisuc_2313</name>
    <name evidence="4" type="ordered locus">FSU_2862</name>
</gene>
<name>C9RKV1_FIBSS</name>
<feature type="transmembrane region" description="Helical" evidence="1">
    <location>
        <begin position="164"/>
        <end position="183"/>
    </location>
</feature>
<dbReference type="Gene3D" id="3.10.620.30">
    <property type="match status" value="1"/>
</dbReference>
<dbReference type="OrthoDB" id="9804872at2"/>
<accession>C9RKV1</accession>
<dbReference type="Proteomes" id="UP000001497">
    <property type="component" value="Chromosome"/>
</dbReference>
<evidence type="ECO:0000259" key="2">
    <source>
        <dbReference type="SMART" id="SM00460"/>
    </source>
</evidence>
<dbReference type="SMART" id="SM00460">
    <property type="entry name" value="TGc"/>
    <property type="match status" value="1"/>
</dbReference>
<keyword evidence="1" id="KW-0812">Transmembrane</keyword>
<evidence type="ECO:0000313" key="5">
    <source>
        <dbReference type="Proteomes" id="UP000000517"/>
    </source>
</evidence>
<evidence type="ECO:0000313" key="3">
    <source>
        <dbReference type="EMBL" id="ACX75899.1"/>
    </source>
</evidence>
<keyword evidence="1" id="KW-1133">Transmembrane helix</keyword>
<reference evidence="4" key="3">
    <citation type="submission" date="2010-08" db="EMBL/GenBank/DDBJ databases">
        <authorList>
            <person name="Durkin A.S."/>
            <person name="Nelson K.E."/>
            <person name="Morrison M."/>
            <person name="Forsberg C.W."/>
            <person name="Wilson D.B."/>
            <person name="Russell J.B."/>
            <person name="Cann I.K.O."/>
            <person name="Mackie R.I."/>
            <person name="White B.A."/>
        </authorList>
    </citation>
    <scope>NUCLEOTIDE SEQUENCE</scope>
    <source>
        <strain evidence="4">S85</strain>
    </source>
</reference>
<dbReference type="SUPFAM" id="SSF54001">
    <property type="entry name" value="Cysteine proteinases"/>
    <property type="match status" value="1"/>
</dbReference>
<keyword evidence="6" id="KW-1185">Reference proteome</keyword>
<keyword evidence="1" id="KW-0472">Membrane</keyword>
<feature type="transmembrane region" description="Helical" evidence="1">
    <location>
        <begin position="84"/>
        <end position="103"/>
    </location>
</feature>
<dbReference type="KEGG" id="fsu:Fisuc_2313"/>
<dbReference type="RefSeq" id="WP_014546947.1">
    <property type="nucleotide sequence ID" value="NC_013410.1"/>
</dbReference>
<dbReference type="PANTHER" id="PTHR42736">
    <property type="entry name" value="PROTEIN-GLUTAMINE GAMMA-GLUTAMYLTRANSFERASE"/>
    <property type="match status" value="1"/>
</dbReference>
<dbReference type="InterPro" id="IPR002931">
    <property type="entry name" value="Transglutaminase-like"/>
</dbReference>
<feature type="transmembrane region" description="Helical" evidence="1">
    <location>
        <begin position="28"/>
        <end position="48"/>
    </location>
</feature>
<reference evidence="3 6" key="1">
    <citation type="submission" date="2009-10" db="EMBL/GenBank/DDBJ databases">
        <title>Complete sequence of Fibrobacter succinogenes subsp. succinogenes S85.</title>
        <authorList>
            <consortium name="US DOE Joint Genome Institute"/>
            <person name="Lucas S."/>
            <person name="Copeland A."/>
            <person name="Lapidus A."/>
            <person name="Glavina del Rio T."/>
            <person name="Tice H."/>
            <person name="Bruce D."/>
            <person name="Goodwin L."/>
            <person name="Pitluck S."/>
            <person name="Chertkov O."/>
            <person name="Detter J.C."/>
            <person name="Han C."/>
            <person name="Tapia R."/>
            <person name="Larimer F."/>
            <person name="Land M."/>
            <person name="Hauser L."/>
            <person name="Kyrpides N."/>
            <person name="Mikhailova N."/>
            <person name="Weimer P.J."/>
            <person name="Stevenson D.M."/>
            <person name="Boyum J."/>
            <person name="Brumm P.I."/>
            <person name="Mead D."/>
        </authorList>
    </citation>
    <scope>NUCLEOTIDE SEQUENCE [LARGE SCALE GENOMIC DNA]</scope>
    <source>
        <strain evidence="6">ATCC 19169 / S85</strain>
        <strain evidence="3">S85</strain>
    </source>
</reference>
<dbReference type="InterPro" id="IPR038765">
    <property type="entry name" value="Papain-like_cys_pep_sf"/>
</dbReference>
<feature type="transmembrane region" description="Helical" evidence="1">
    <location>
        <begin position="136"/>
        <end position="152"/>
    </location>
</feature>
<organism evidence="4 5">
    <name type="scientific">Fibrobacter succinogenes (strain ATCC 19169 / S85)</name>
    <dbReference type="NCBI Taxonomy" id="59374"/>
    <lineage>
        <taxon>Bacteria</taxon>
        <taxon>Pseudomonadati</taxon>
        <taxon>Fibrobacterota</taxon>
        <taxon>Fibrobacteria</taxon>
        <taxon>Fibrobacterales</taxon>
        <taxon>Fibrobacteraceae</taxon>
        <taxon>Fibrobacter</taxon>
    </lineage>
</organism>
<dbReference type="HOGENOM" id="CLU_401569_0_0_0"/>
<proteinExistence type="predicted"/>
<dbReference type="eggNOG" id="COG1305">
    <property type="taxonomic scope" value="Bacteria"/>
</dbReference>
<protein>
    <submittedName>
        <fullName evidence="4">Transglutaminase domain protein</fullName>
    </submittedName>
</protein>
<dbReference type="InterPro" id="IPR052901">
    <property type="entry name" value="Bact_TGase-like"/>
</dbReference>
<feature type="domain" description="Transglutaminase-like" evidence="2">
    <location>
        <begin position="447"/>
        <end position="517"/>
    </location>
</feature>
<feature type="transmembrane region" description="Helical" evidence="1">
    <location>
        <begin position="567"/>
        <end position="587"/>
    </location>
</feature>
<dbReference type="PANTHER" id="PTHR42736:SF1">
    <property type="entry name" value="PROTEIN-GLUTAMINE GAMMA-GLUTAMYLTRANSFERASE"/>
    <property type="match status" value="1"/>
</dbReference>
<evidence type="ECO:0000313" key="4">
    <source>
        <dbReference type="EMBL" id="ADL24651.1"/>
    </source>
</evidence>
<dbReference type="KEGG" id="fsc:FSU_2862"/>
<dbReference type="STRING" id="59374.FSU_2862"/>
<feature type="transmembrane region" description="Helical" evidence="1">
    <location>
        <begin position="112"/>
        <end position="130"/>
    </location>
</feature>
<feature type="transmembrane region" description="Helical" evidence="1">
    <location>
        <begin position="60"/>
        <end position="78"/>
    </location>
</feature>